<gene>
    <name evidence="2" type="ORF">Vafri_4512</name>
</gene>
<protein>
    <submittedName>
        <fullName evidence="2">Uncharacterized protein</fullName>
    </submittedName>
</protein>
<dbReference type="EMBL" id="BNCO01000005">
    <property type="protein sequence ID" value="GIL47866.1"/>
    <property type="molecule type" value="Genomic_DNA"/>
</dbReference>
<evidence type="ECO:0000256" key="1">
    <source>
        <dbReference type="SAM" id="MobiDB-lite"/>
    </source>
</evidence>
<feature type="compositionally biased region" description="Gly residues" evidence="1">
    <location>
        <begin position="400"/>
        <end position="411"/>
    </location>
</feature>
<accession>A0A8J4ATZ2</accession>
<feature type="compositionally biased region" description="Polar residues" evidence="1">
    <location>
        <begin position="35"/>
        <end position="45"/>
    </location>
</feature>
<evidence type="ECO:0000313" key="3">
    <source>
        <dbReference type="Proteomes" id="UP000747399"/>
    </source>
</evidence>
<dbReference type="Proteomes" id="UP000747399">
    <property type="component" value="Unassembled WGS sequence"/>
</dbReference>
<keyword evidence="3" id="KW-1185">Reference proteome</keyword>
<feature type="region of interest" description="Disordered" evidence="1">
    <location>
        <begin position="839"/>
        <end position="875"/>
    </location>
</feature>
<reference evidence="2" key="1">
    <citation type="journal article" date="2021" name="Proc. Natl. Acad. Sci. U.S.A.">
        <title>Three genomes in the algal genus Volvox reveal the fate of a haploid sex-determining region after a transition to homothallism.</title>
        <authorList>
            <person name="Yamamoto K."/>
            <person name="Hamaji T."/>
            <person name="Kawai-Toyooka H."/>
            <person name="Matsuzaki R."/>
            <person name="Takahashi F."/>
            <person name="Nishimura Y."/>
            <person name="Kawachi M."/>
            <person name="Noguchi H."/>
            <person name="Minakuchi Y."/>
            <person name="Umen J.G."/>
            <person name="Toyoda A."/>
            <person name="Nozaki H."/>
        </authorList>
    </citation>
    <scope>NUCLEOTIDE SEQUENCE</scope>
    <source>
        <strain evidence="2">NIES-3780</strain>
    </source>
</reference>
<organism evidence="2 3">
    <name type="scientific">Volvox africanus</name>
    <dbReference type="NCBI Taxonomy" id="51714"/>
    <lineage>
        <taxon>Eukaryota</taxon>
        <taxon>Viridiplantae</taxon>
        <taxon>Chlorophyta</taxon>
        <taxon>core chlorophytes</taxon>
        <taxon>Chlorophyceae</taxon>
        <taxon>CS clade</taxon>
        <taxon>Chlamydomonadales</taxon>
        <taxon>Volvocaceae</taxon>
        <taxon>Volvox</taxon>
    </lineage>
</organism>
<sequence>MSAALILALQQEQRRRQLVLKLSIDATSGRRHGQTDSQGQTQASCHGQELNSREDRSSGPAVATFLSVSQCRARAALQRRKPIAMFLDAHCRHQLSWRLPGPHPAGRRWRKARLWGVAAVAGQVRDTGEDITAGSPLEGSERTAIPGPPRVGHCPLNHANLPTCSPVTDLGPSKSSPPYGARGEASDVVAPLRYEDVGRGAGSVSNIVDGVPRHGVGEPSSSPEGTAHRGIDAADWRDFCIRNAALCTRMVALEEKLNVIPAAVGRDGVARGGGGIAPSLPAGNLQEANLMQPVWARDLWDLIMDVDEYLDAINAQKDFPDVHENLKRFKAGMQQRAAKAEVQAQLDGKRIASYFAQDPYIVLADQMLQHNTVRAKSLVPHLERCFARRPAVPEEATAAGGNGGGGGGGGQQQQQAPAREWLQFGERWRKLLAHVDKCDNQTEEVARMAVRGFLLLVAQQQGRFVANADPLECAGLWFCCHFAERVLGVTADTRRLFTAIRVGYIPHVEWCKSVIDSIPLRGSSRFYFKNLYSLTFRAVFQPLVVDAWAQWARALASGVEEHVQSAVEEVQSAELYYALLRLDGDKDPYLGMQLEFGWDVEQLWAYKTMQACRTSVNISGHNRDDGDDADPAHKPPLPLLALDLLNDLRDMTELMRSAQSNEDAGGGGSAASTAYADFGPLPPILDFEMDSLEQALVLLMWTWRCAETDGVVVCQPAVVMAAPLPAAAGAASSESPQRIELLACAHWQPLPRKGDAGYKWGWIKERIPLITATSNLGLHVKMILDVLLKKRLMLMWIQSKGVEGLRRMMLALSQARREMLEAGRDFCLSCTVVLSWGNDEPGSDEDGDGGGERGVGVAHAGSDGGPSGCRDESPLQHGCKAKTAKGRCGLTAAQLAAKDAVVQLDNRLRAHIAKSELAPARGHLVDDDQQQQQQSSFKNYQEAHRLTEQLLGMMMDGVPGIRDGIVLEFMILECPPERPWETVRPEVPKHVRHQQEKRRSIQRQSEFLR</sequence>
<evidence type="ECO:0000313" key="2">
    <source>
        <dbReference type="EMBL" id="GIL47866.1"/>
    </source>
</evidence>
<feature type="compositionally biased region" description="Basic and acidic residues" evidence="1">
    <location>
        <begin position="985"/>
        <end position="999"/>
    </location>
</feature>
<feature type="region of interest" description="Disordered" evidence="1">
    <location>
        <begin position="27"/>
        <end position="59"/>
    </location>
</feature>
<comment type="caution">
    <text evidence="2">The sequence shown here is derived from an EMBL/GenBank/DDBJ whole genome shotgun (WGS) entry which is preliminary data.</text>
</comment>
<dbReference type="AlphaFoldDB" id="A0A8J4ATZ2"/>
<proteinExistence type="predicted"/>
<feature type="region of interest" description="Disordered" evidence="1">
    <location>
        <begin position="985"/>
        <end position="1009"/>
    </location>
</feature>
<feature type="region of interest" description="Disordered" evidence="1">
    <location>
        <begin position="395"/>
        <end position="416"/>
    </location>
</feature>
<name>A0A8J4ATZ2_9CHLO</name>
<feature type="region of interest" description="Disordered" evidence="1">
    <location>
        <begin position="205"/>
        <end position="229"/>
    </location>
</feature>